<name>A0A9P5NRS8_GYMJU</name>
<dbReference type="InterPro" id="IPR007967">
    <property type="entry name" value="GSKIP_dom"/>
</dbReference>
<dbReference type="SUPFAM" id="SSF103107">
    <property type="entry name" value="Hypothetical protein c14orf129, hspc210"/>
    <property type="match status" value="1"/>
</dbReference>
<evidence type="ECO:0000313" key="2">
    <source>
        <dbReference type="EMBL" id="KAF8903125.1"/>
    </source>
</evidence>
<proteinExistence type="predicted"/>
<dbReference type="Pfam" id="PF05303">
    <property type="entry name" value="GSKIP_dom"/>
    <property type="match status" value="1"/>
</dbReference>
<gene>
    <name evidence="2" type="ORF">CPB84DRAFT_1845955</name>
</gene>
<accession>A0A9P5NRS8</accession>
<organism evidence="2 3">
    <name type="scientific">Gymnopilus junonius</name>
    <name type="common">Spectacular rustgill mushroom</name>
    <name type="synonym">Gymnopilus spectabilis subsp. junonius</name>
    <dbReference type="NCBI Taxonomy" id="109634"/>
    <lineage>
        <taxon>Eukaryota</taxon>
        <taxon>Fungi</taxon>
        <taxon>Dikarya</taxon>
        <taxon>Basidiomycota</taxon>
        <taxon>Agaricomycotina</taxon>
        <taxon>Agaricomycetes</taxon>
        <taxon>Agaricomycetidae</taxon>
        <taxon>Agaricales</taxon>
        <taxon>Agaricineae</taxon>
        <taxon>Hymenogastraceae</taxon>
        <taxon>Gymnopilus</taxon>
    </lineage>
</organism>
<dbReference type="OrthoDB" id="5804279at2759"/>
<feature type="domain" description="GSKIP" evidence="1">
    <location>
        <begin position="13"/>
        <end position="102"/>
    </location>
</feature>
<reference evidence="2" key="1">
    <citation type="submission" date="2020-11" db="EMBL/GenBank/DDBJ databases">
        <authorList>
            <consortium name="DOE Joint Genome Institute"/>
            <person name="Ahrendt S."/>
            <person name="Riley R."/>
            <person name="Andreopoulos W."/>
            <person name="LaButti K."/>
            <person name="Pangilinan J."/>
            <person name="Ruiz-duenas F.J."/>
            <person name="Barrasa J.M."/>
            <person name="Sanchez-Garcia M."/>
            <person name="Camarero S."/>
            <person name="Miyauchi S."/>
            <person name="Serrano A."/>
            <person name="Linde D."/>
            <person name="Babiker R."/>
            <person name="Drula E."/>
            <person name="Ayuso-Fernandez I."/>
            <person name="Pacheco R."/>
            <person name="Padilla G."/>
            <person name="Ferreira P."/>
            <person name="Barriuso J."/>
            <person name="Kellner H."/>
            <person name="Castanera R."/>
            <person name="Alfaro M."/>
            <person name="Ramirez L."/>
            <person name="Pisabarro A.G."/>
            <person name="Kuo A."/>
            <person name="Tritt A."/>
            <person name="Lipzen A."/>
            <person name="He G."/>
            <person name="Yan M."/>
            <person name="Ng V."/>
            <person name="Cullen D."/>
            <person name="Martin F."/>
            <person name="Rosso M.-N."/>
            <person name="Henrissat B."/>
            <person name="Hibbett D."/>
            <person name="Martinez A.T."/>
            <person name="Grigoriev I.V."/>
        </authorList>
    </citation>
    <scope>NUCLEOTIDE SEQUENCE</scope>
    <source>
        <strain evidence="2">AH 44721</strain>
    </source>
</reference>
<evidence type="ECO:0000259" key="1">
    <source>
        <dbReference type="Pfam" id="PF05303"/>
    </source>
</evidence>
<protein>
    <recommendedName>
        <fullName evidence="1">GSKIP domain-containing protein</fullName>
    </recommendedName>
</protein>
<keyword evidence="3" id="KW-1185">Reference proteome</keyword>
<sequence length="103" mass="11183">MTVSSSPSTSFCHTELYRALKEQAFGIKGFSMLASSLEQATASVMLLEGSMLVVELTTRGYCVANSGASGRHCETLEDLLQSCSPLYTRKRQDILIAKLSQLS</sequence>
<comment type="caution">
    <text evidence="2">The sequence shown here is derived from an EMBL/GenBank/DDBJ whole genome shotgun (WGS) entry which is preliminary data.</text>
</comment>
<dbReference type="InterPro" id="IPR023231">
    <property type="entry name" value="GSKIP_dom_sf"/>
</dbReference>
<dbReference type="Proteomes" id="UP000724874">
    <property type="component" value="Unassembled WGS sequence"/>
</dbReference>
<dbReference type="EMBL" id="JADNYJ010000032">
    <property type="protein sequence ID" value="KAF8903125.1"/>
    <property type="molecule type" value="Genomic_DNA"/>
</dbReference>
<evidence type="ECO:0000313" key="3">
    <source>
        <dbReference type="Proteomes" id="UP000724874"/>
    </source>
</evidence>
<dbReference type="Gene3D" id="3.30.2280.10">
    <property type="entry name" value="Hypothetical protein (hspc210)"/>
    <property type="match status" value="1"/>
</dbReference>
<dbReference type="AlphaFoldDB" id="A0A9P5NRS8"/>